<feature type="compositionally biased region" description="Polar residues" evidence="1">
    <location>
        <begin position="17"/>
        <end position="41"/>
    </location>
</feature>
<protein>
    <recommendedName>
        <fullName evidence="4">Methyltransferase type 11 domain-containing protein</fullName>
    </recommendedName>
</protein>
<sequence length="1514" mass="162634">MASYKSRVNPPRREDQTPYTQVPTTRLPQRSVTPTLQSGHSKLQKRNPNRDEQPRSSSRAPSTVRSRQDRTIPTPQPSSRPSLSKTPLQHSSSRLPKLEVPRAVITPTPSLVSGSSVSTSDSPRSSVLRKKQSSLAARPRRDDSLPSYEGRQMIKEPFSSFKDPFSETVLGISIPQTSNTPVPLQVDTEYAYSYEPGPTDMAPPSFPQYAPSTTPSTGYSASPSLFSVSSTPNSLSSYSPGVTLPSKPATRMRQASPLSGKPPGAKFATPEPSSSRGPTPSTSGMQVERQKAKQGTERLPAVRRPSGSATEKPRVQAPPELAHLADSPATSRRPSRPSREGTSEIVGLRGPSPVIQSNMSSFPSAHRRTPSTESASVPNSRARFGLPSKSSSRNPSPNPSLASASHAPIRGTTPDVEKERSQTLPTKSSRFGFFTRRTKTEPSTAKPEKKHRRGPAAGTGHEGYGRYAFRGRSGSTGSVTPSIGHSASAATTSESLTRTPSTRKSSVTSTSSTDMDDFLLNRLAPRVIRGNGSSDGLTRSPEPMESTSSLNVSSPPVEHQKKAEVEAKRPSLLPSAMSGPVRSLSPTKKPVIGSRRPSESDDDTKRSFIPSLTSKRTSRMSKVIEPKPTPRAPRSGSALGKGRKGSVDDYASDGKEGNWLKASKKEKEVSKPRKWNFFQRAHAGPRAATPAVEVATAVPASRSVAHYALASEAGIDLEDIEQLMEEDSSPESESIPVETHEETPEVKERLHSMLLPPKPVLPAEFAMQARPASPKVSLRGESDSDTQRLDVGVNNSIAHEISESHDLGDLTPVTDLSPCSSPSRPSSPVESVVSPKTTTLGPLPVFAPKMASPPELPQIYSPPLGPPPSSPPPKPSRLAQVGRIPQVVSRRNQPHRPAQSFSRPFAANQPHPSLPTRTSIDATSYYAEPYPVLQGLNALSHASAIATLSPTAEESHRQSEFFKFPQRKDSEVSYSSSSGTWSFLPTAGTAIVPPTGAPQSEDEVWNEYDDLIDEVLSPSEADAKLKPRSSLEPLPLNIKTDATHPSYHLRRSRLLSVLHAQSPTSPVSLSEFLQGYGEKTISVVDPVTGRLSFPSARMSSGSAPRNNRASSTRSSLPASLTLSARPSKATLASSSEKDRDTKLKELTEADGTGLVSMANLRFGALMTSKWLSFGRVLFSPAHFELKNPEDRVLVIDGLGKDWSYYCALTYPEATVYNLGPGASVSPQSGSGNATAANEPWSTLANHRHISHPSPKTAFPFPKGFFACVVLRFPSALPSSTHRFVISECKRVLRPGGHLELSVLDLDLVNMGNRARRAVRGLKVKMQVADENTSLRNMSDEIMGVLGRKGFVECNRCFVGVPVAGGLPCPSDDASTKSTSRKGSVASSSASGAAAAAGKKQSSTRTATPKQELSFTELLNLTSSPTPSSSASTSTSIADMVARVGRWWYSRCYESVVLPEAGSSSATENSGQMLETSLWNDEALVRECEKRGTSFRLLIGFATKPECGVRRTVSV</sequence>
<accession>A0A9W4XWJ1</accession>
<feature type="compositionally biased region" description="Basic and acidic residues" evidence="1">
    <location>
        <begin position="652"/>
        <end position="671"/>
    </location>
</feature>
<feature type="compositionally biased region" description="Low complexity" evidence="1">
    <location>
        <begin position="486"/>
        <end position="513"/>
    </location>
</feature>
<feature type="region of interest" description="Disordered" evidence="1">
    <location>
        <begin position="802"/>
        <end position="913"/>
    </location>
</feature>
<dbReference type="InterPro" id="IPR029063">
    <property type="entry name" value="SAM-dependent_MTases_sf"/>
</dbReference>
<feature type="compositionally biased region" description="Low complexity" evidence="1">
    <location>
        <begin position="386"/>
        <end position="405"/>
    </location>
</feature>
<feature type="compositionally biased region" description="Polar residues" evidence="1">
    <location>
        <begin position="210"/>
        <end position="219"/>
    </location>
</feature>
<feature type="region of interest" description="Disordered" evidence="1">
    <location>
        <begin position="1368"/>
        <end position="1409"/>
    </location>
</feature>
<feature type="compositionally biased region" description="Polar residues" evidence="1">
    <location>
        <begin position="354"/>
        <end position="363"/>
    </location>
</feature>
<feature type="compositionally biased region" description="Basic and acidic residues" evidence="1">
    <location>
        <begin position="778"/>
        <end position="788"/>
    </location>
</feature>
<feature type="compositionally biased region" description="Basic and acidic residues" evidence="1">
    <location>
        <begin position="738"/>
        <end position="747"/>
    </location>
</feature>
<feature type="compositionally biased region" description="Low complexity" evidence="1">
    <location>
        <begin position="817"/>
        <end position="835"/>
    </location>
</feature>
<feature type="region of interest" description="Disordered" evidence="1">
    <location>
        <begin position="1095"/>
        <end position="1141"/>
    </location>
</feature>
<feature type="compositionally biased region" description="Polar residues" evidence="1">
    <location>
        <begin position="55"/>
        <end position="94"/>
    </location>
</feature>
<feature type="compositionally biased region" description="Low complexity" evidence="1">
    <location>
        <begin position="106"/>
        <end position="126"/>
    </location>
</feature>
<keyword evidence="3" id="KW-1185">Reference proteome</keyword>
<feature type="compositionally biased region" description="Basic and acidic residues" evidence="1">
    <location>
        <begin position="558"/>
        <end position="569"/>
    </location>
</feature>
<proteinExistence type="predicted"/>
<reference evidence="2" key="1">
    <citation type="submission" date="2023-01" db="EMBL/GenBank/DDBJ databases">
        <authorList>
            <person name="Van Ghelder C."/>
            <person name="Rancurel C."/>
        </authorList>
    </citation>
    <scope>NUCLEOTIDE SEQUENCE</scope>
    <source>
        <strain evidence="2">CNCM I-4278</strain>
    </source>
</reference>
<comment type="caution">
    <text evidence="2">The sequence shown here is derived from an EMBL/GenBank/DDBJ whole genome shotgun (WGS) entry which is preliminary data.</text>
</comment>
<name>A0A9W4XWJ1_9PLEO</name>
<feature type="compositionally biased region" description="Polar residues" evidence="1">
    <location>
        <begin position="545"/>
        <end position="554"/>
    </location>
</feature>
<feature type="region of interest" description="Disordered" evidence="1">
    <location>
        <begin position="724"/>
        <end position="747"/>
    </location>
</feature>
<evidence type="ECO:0000313" key="2">
    <source>
        <dbReference type="EMBL" id="CAI6336097.1"/>
    </source>
</evidence>
<dbReference type="Proteomes" id="UP001152607">
    <property type="component" value="Unassembled WGS sequence"/>
</dbReference>
<feature type="region of interest" description="Disordered" evidence="1">
    <location>
        <begin position="1"/>
        <end position="160"/>
    </location>
</feature>
<dbReference type="EMBL" id="CAOQHR010000006">
    <property type="protein sequence ID" value="CAI6336097.1"/>
    <property type="molecule type" value="Genomic_DNA"/>
</dbReference>
<feature type="region of interest" description="Disordered" evidence="1">
    <location>
        <begin position="195"/>
        <end position="673"/>
    </location>
</feature>
<dbReference type="SUPFAM" id="SSF53335">
    <property type="entry name" value="S-adenosyl-L-methionine-dependent methyltransferases"/>
    <property type="match status" value="1"/>
</dbReference>
<feature type="compositionally biased region" description="Low complexity" evidence="1">
    <location>
        <begin position="1376"/>
        <end position="1402"/>
    </location>
</feature>
<feature type="compositionally biased region" description="Basic and acidic residues" evidence="1">
    <location>
        <begin position="596"/>
        <end position="606"/>
    </location>
</feature>
<evidence type="ECO:0000256" key="1">
    <source>
        <dbReference type="SAM" id="MobiDB-lite"/>
    </source>
</evidence>
<feature type="compositionally biased region" description="Polar residues" evidence="1">
    <location>
        <begin position="1097"/>
        <end position="1134"/>
    </location>
</feature>
<dbReference type="Gene3D" id="3.40.50.150">
    <property type="entry name" value="Vaccinia Virus protein VP39"/>
    <property type="match status" value="1"/>
</dbReference>
<feature type="region of interest" description="Disordered" evidence="1">
    <location>
        <begin position="769"/>
        <end position="789"/>
    </location>
</feature>
<feature type="compositionally biased region" description="Pro residues" evidence="1">
    <location>
        <begin position="863"/>
        <end position="875"/>
    </location>
</feature>
<feature type="compositionally biased region" description="Low complexity" evidence="1">
    <location>
        <begin position="269"/>
        <end position="283"/>
    </location>
</feature>
<evidence type="ECO:0000313" key="3">
    <source>
        <dbReference type="Proteomes" id="UP001152607"/>
    </source>
</evidence>
<gene>
    <name evidence="2" type="ORF">PDIGIT_LOCUS9187</name>
</gene>
<feature type="compositionally biased region" description="Polar residues" evidence="1">
    <location>
        <begin position="473"/>
        <end position="485"/>
    </location>
</feature>
<feature type="compositionally biased region" description="Low complexity" evidence="1">
    <location>
        <begin position="220"/>
        <end position="240"/>
    </location>
</feature>
<dbReference type="OrthoDB" id="5382952at2759"/>
<organism evidence="2 3">
    <name type="scientific">Periconia digitata</name>
    <dbReference type="NCBI Taxonomy" id="1303443"/>
    <lineage>
        <taxon>Eukaryota</taxon>
        <taxon>Fungi</taxon>
        <taxon>Dikarya</taxon>
        <taxon>Ascomycota</taxon>
        <taxon>Pezizomycotina</taxon>
        <taxon>Dothideomycetes</taxon>
        <taxon>Pleosporomycetidae</taxon>
        <taxon>Pleosporales</taxon>
        <taxon>Massarineae</taxon>
        <taxon>Periconiaceae</taxon>
        <taxon>Periconia</taxon>
    </lineage>
</organism>
<evidence type="ECO:0008006" key="4">
    <source>
        <dbReference type="Google" id="ProtNLM"/>
    </source>
</evidence>